<name>A0ABN8VBK3_STRGL</name>
<dbReference type="RefSeq" id="WP_079198648.1">
    <property type="nucleotide sequence ID" value="NZ_BMTG01000001.1"/>
</dbReference>
<organism evidence="1 2">
    <name type="scientific">Streptomyces globisporus</name>
    <dbReference type="NCBI Taxonomy" id="1908"/>
    <lineage>
        <taxon>Bacteria</taxon>
        <taxon>Bacillati</taxon>
        <taxon>Actinomycetota</taxon>
        <taxon>Actinomycetes</taxon>
        <taxon>Kitasatosporales</taxon>
        <taxon>Streptomycetaceae</taxon>
        <taxon>Streptomyces</taxon>
    </lineage>
</organism>
<sequence>MGSGNIAATGCFKPYGDVVFASDHSPDGNSVYTLWQNQLRDSTGTWGLYRKGKCSYSGGSFSMGSCNKEMYEHSSRNAWGGKGSKVRVKACVADFGDDTCGSWSSWIYND</sequence>
<evidence type="ECO:0000313" key="1">
    <source>
        <dbReference type="EMBL" id="CAH9418288.1"/>
    </source>
</evidence>
<reference evidence="1" key="1">
    <citation type="submission" date="2022-03" db="EMBL/GenBank/DDBJ databases">
        <authorList>
            <person name="Leyn A S."/>
        </authorList>
    </citation>
    <scope>NUCLEOTIDE SEQUENCE</scope>
    <source>
        <strain evidence="1">Streptomyces globisporus 4-3</strain>
    </source>
</reference>
<keyword evidence="2" id="KW-1185">Reference proteome</keyword>
<accession>A0ABN8VBK3</accession>
<protein>
    <submittedName>
        <fullName evidence="1">Uncharacterized protein</fullName>
    </submittedName>
</protein>
<dbReference type="EMBL" id="CAKXYP010000017">
    <property type="protein sequence ID" value="CAH9418288.1"/>
    <property type="molecule type" value="Genomic_DNA"/>
</dbReference>
<proteinExistence type="predicted"/>
<comment type="caution">
    <text evidence="1">The sequence shown here is derived from an EMBL/GenBank/DDBJ whole genome shotgun (WGS) entry which is preliminary data.</text>
</comment>
<gene>
    <name evidence="1" type="ORF">SGL43_05337</name>
</gene>
<evidence type="ECO:0000313" key="2">
    <source>
        <dbReference type="Proteomes" id="UP001154015"/>
    </source>
</evidence>
<dbReference type="Proteomes" id="UP001154015">
    <property type="component" value="Unassembled WGS sequence"/>
</dbReference>